<name>A0A0R3W1G5_TAEAS</name>
<feature type="transmembrane region" description="Helical" evidence="1">
    <location>
        <begin position="6"/>
        <end position="27"/>
    </location>
</feature>
<protein>
    <submittedName>
        <fullName evidence="2">Transmembrane protein</fullName>
    </submittedName>
</protein>
<proteinExistence type="predicted"/>
<evidence type="ECO:0000313" key="2">
    <source>
        <dbReference type="WBParaSite" id="TASK_0000357401-mRNA-1"/>
    </source>
</evidence>
<organism evidence="2">
    <name type="scientific">Taenia asiatica</name>
    <name type="common">Asian tapeworm</name>
    <dbReference type="NCBI Taxonomy" id="60517"/>
    <lineage>
        <taxon>Eukaryota</taxon>
        <taxon>Metazoa</taxon>
        <taxon>Spiralia</taxon>
        <taxon>Lophotrochozoa</taxon>
        <taxon>Platyhelminthes</taxon>
        <taxon>Cestoda</taxon>
        <taxon>Eucestoda</taxon>
        <taxon>Cyclophyllidea</taxon>
        <taxon>Taeniidae</taxon>
        <taxon>Taenia</taxon>
    </lineage>
</organism>
<accession>A0A0R3W1G5</accession>
<dbReference type="WBParaSite" id="TASK_0000357401-mRNA-1">
    <property type="protein sequence ID" value="TASK_0000357401-mRNA-1"/>
    <property type="gene ID" value="TASK_0000357401"/>
</dbReference>
<evidence type="ECO:0000256" key="1">
    <source>
        <dbReference type="SAM" id="Phobius"/>
    </source>
</evidence>
<dbReference type="AlphaFoldDB" id="A0A0R3W1G5"/>
<sequence length="50" mass="5332">LLNIAIVVASAVAVVVVVVVAVVVEALTSHWHTQWWCVSGLFRGEEGMSV</sequence>
<keyword evidence="1" id="KW-1133">Transmembrane helix</keyword>
<reference evidence="2" key="1">
    <citation type="submission" date="2017-02" db="UniProtKB">
        <authorList>
            <consortium name="WormBaseParasite"/>
        </authorList>
    </citation>
    <scope>IDENTIFICATION</scope>
</reference>
<keyword evidence="1" id="KW-0812">Transmembrane</keyword>
<keyword evidence="1" id="KW-0472">Membrane</keyword>